<accession>A0A1V1P766</accession>
<dbReference type="EMBL" id="ATBP01000391">
    <property type="protein sequence ID" value="ETR70650.1"/>
    <property type="molecule type" value="Genomic_DNA"/>
</dbReference>
<evidence type="ECO:0000313" key="2">
    <source>
        <dbReference type="Proteomes" id="UP000189670"/>
    </source>
</evidence>
<name>A0A1V1P766_9BACT</name>
<protein>
    <submittedName>
        <fullName evidence="1">Uncharacterized protein</fullName>
    </submittedName>
</protein>
<evidence type="ECO:0000313" key="1">
    <source>
        <dbReference type="EMBL" id="ETR70650.1"/>
    </source>
</evidence>
<gene>
    <name evidence="1" type="ORF">OMM_03085</name>
</gene>
<reference evidence="2" key="1">
    <citation type="submission" date="2012-11" db="EMBL/GenBank/DDBJ databases">
        <authorList>
            <person name="Lucero-Rivera Y.E."/>
            <person name="Tovar-Ramirez D."/>
        </authorList>
    </citation>
    <scope>NUCLEOTIDE SEQUENCE [LARGE SCALE GENOMIC DNA]</scope>
    <source>
        <strain evidence="2">Araruama</strain>
    </source>
</reference>
<dbReference type="Proteomes" id="UP000189670">
    <property type="component" value="Unassembled WGS sequence"/>
</dbReference>
<dbReference type="AlphaFoldDB" id="A0A1V1P766"/>
<organism evidence="1 2">
    <name type="scientific">Candidatus Magnetoglobus multicellularis str. Araruama</name>
    <dbReference type="NCBI Taxonomy" id="890399"/>
    <lineage>
        <taxon>Bacteria</taxon>
        <taxon>Pseudomonadati</taxon>
        <taxon>Thermodesulfobacteriota</taxon>
        <taxon>Desulfobacteria</taxon>
        <taxon>Desulfobacterales</taxon>
        <taxon>Desulfobacteraceae</taxon>
        <taxon>Candidatus Magnetoglobus</taxon>
    </lineage>
</organism>
<proteinExistence type="predicted"/>
<sequence length="524" mass="61658">MKTHDKTTRFVGNSSIPELVPVNLIFDYPVDWSKYKVFRDFVQNFYDSIGHKEWSKRFSYSFDGTTLKLTAKNVAFSYDWLVHIGASTKRQDDNMYAGYFGEGFKIASLCALRDHGWSVEMASKEWELQVVVKPLKVDHTLLKSIAYHIWKSDHVRRNTHLWLSNVSKHDMEIFNTVLLSFYYKENILFGKNIWESNHVAVYKRSSVPKPVYYPSTFDDNGPGIIFATYQALGSFKYPLIFCLHNYRVKDRERGSFYKMDVVKVIEETVRQLPPSAALEVLECLKIRWYDRPKKRYDFETWAHIIRRLTLIISQSHEYKEKFRKKYPHLLVSSLIDRRNINQLNRRRQAMAWLRNSDQKYKLVQDGFKAMGYSTLEQECEKHDGYSILRQPHGIEIKMIDILETVSKILLIEFLEDIDYPECRIIKTDNAIWSGMASCHRVTPKQTARDLKIRFRLPYVAIKSKLLTRDGFGLALSTYLHEIAHIFGGDRSASFSHALTEILDISLQQTKIIESFRLKWEELFD</sequence>
<comment type="caution">
    <text evidence="1">The sequence shown here is derived from an EMBL/GenBank/DDBJ whole genome shotgun (WGS) entry which is preliminary data.</text>
</comment>